<evidence type="ECO:0000313" key="2">
    <source>
        <dbReference type="Proteomes" id="UP001060085"/>
    </source>
</evidence>
<gene>
    <name evidence="1" type="ORF">M9H77_25407</name>
</gene>
<evidence type="ECO:0000313" key="1">
    <source>
        <dbReference type="EMBL" id="KAI5656614.1"/>
    </source>
</evidence>
<protein>
    <submittedName>
        <fullName evidence="1">Uncharacterized protein</fullName>
    </submittedName>
</protein>
<accession>A0ACC0A7M2</accession>
<name>A0ACC0A7M2_CATRO</name>
<comment type="caution">
    <text evidence="1">The sequence shown here is derived from an EMBL/GenBank/DDBJ whole genome shotgun (WGS) entry which is preliminary data.</text>
</comment>
<keyword evidence="2" id="KW-1185">Reference proteome</keyword>
<reference evidence="2" key="1">
    <citation type="journal article" date="2023" name="Nat. Plants">
        <title>Single-cell RNA sequencing provides a high-resolution roadmap for understanding the multicellular compartmentation of specialized metabolism.</title>
        <authorList>
            <person name="Sun S."/>
            <person name="Shen X."/>
            <person name="Li Y."/>
            <person name="Li Y."/>
            <person name="Wang S."/>
            <person name="Li R."/>
            <person name="Zhang H."/>
            <person name="Shen G."/>
            <person name="Guo B."/>
            <person name="Wei J."/>
            <person name="Xu J."/>
            <person name="St-Pierre B."/>
            <person name="Chen S."/>
            <person name="Sun C."/>
        </authorList>
    </citation>
    <scope>NUCLEOTIDE SEQUENCE [LARGE SCALE GENOMIC DNA]</scope>
</reference>
<sequence length="494" mass="55188">MGNKKFAVSFEKPELIVPANPTPHEIKLLSDIDDQHGLRLHFSITMFYDINNIIPNSSIIRGSKEDPVWIIKEAIAKALVYYYPIAGRLIEGPNKKLIVNCNGEGILFVEAHADVRIKQLQDVNVMYELPCPKEFLVDIPSSLSIVACPLMLIQVTRLKCGGLVLGIRLNHVISDAVGIIQFLNAVSQMAKAGSSPRPPSPLPTWNREIFVARNPPSPLFFHYEYDVVSSGEEEKVPEIMKSVPETEPLIRQSFFFGPKEIQAIKDHLLCLQTQSTKDPTQGAAGAPKHLGRFELITAFLWKSRTKALKLDEHNEDVSLVIAMNFRGKRFPELPPNINININGYYGNAIVSPAAVTKAKTLCNSPLIYAIELLKKTKGKVNHDYVKSAVDFMALHGKPRFGRKDSWIVSDISRIGYREVDFGWGKPIHAAMEGGLFSTMSPYNYSRNIQGEEGLLVPIGLPVSAMDRFKEEIGKVITHLPFQEPKNLRTLPSML</sequence>
<dbReference type="EMBL" id="CM044706">
    <property type="protein sequence ID" value="KAI5656614.1"/>
    <property type="molecule type" value="Genomic_DNA"/>
</dbReference>
<dbReference type="Proteomes" id="UP001060085">
    <property type="component" value="Linkage Group LG06"/>
</dbReference>
<proteinExistence type="predicted"/>
<organism evidence="1 2">
    <name type="scientific">Catharanthus roseus</name>
    <name type="common">Madagascar periwinkle</name>
    <name type="synonym">Vinca rosea</name>
    <dbReference type="NCBI Taxonomy" id="4058"/>
    <lineage>
        <taxon>Eukaryota</taxon>
        <taxon>Viridiplantae</taxon>
        <taxon>Streptophyta</taxon>
        <taxon>Embryophyta</taxon>
        <taxon>Tracheophyta</taxon>
        <taxon>Spermatophyta</taxon>
        <taxon>Magnoliopsida</taxon>
        <taxon>eudicotyledons</taxon>
        <taxon>Gunneridae</taxon>
        <taxon>Pentapetalae</taxon>
        <taxon>asterids</taxon>
        <taxon>lamiids</taxon>
        <taxon>Gentianales</taxon>
        <taxon>Apocynaceae</taxon>
        <taxon>Rauvolfioideae</taxon>
        <taxon>Vinceae</taxon>
        <taxon>Catharanthinae</taxon>
        <taxon>Catharanthus</taxon>
    </lineage>
</organism>